<name>A0A8K0CIX8_IGNLU</name>
<protein>
    <submittedName>
        <fullName evidence="1">Uncharacterized protein</fullName>
    </submittedName>
</protein>
<proteinExistence type="predicted"/>
<comment type="caution">
    <text evidence="1">The sequence shown here is derived from an EMBL/GenBank/DDBJ whole genome shotgun (WGS) entry which is preliminary data.</text>
</comment>
<dbReference type="Proteomes" id="UP000801492">
    <property type="component" value="Unassembled WGS sequence"/>
</dbReference>
<evidence type="ECO:0000313" key="1">
    <source>
        <dbReference type="EMBL" id="KAF2888203.1"/>
    </source>
</evidence>
<sequence length="297" mass="34230">MPDANYKVAWDMICKRFDNKRIIRYSHLNALDELPTLKDESRDGLRKLLDGMQRHLQSLDNLGKSASSRDTYLIFHMKKKLDSITKREWEKEIEGKGLPKLEKFVDFLTSKCRLLENMNYGNKFNKQSSRHCDRQERTYVHVTTNKLGPITQISKSDPNVVSCHLSIIEHRILNQLERFWELEEHEATPLLTNKERECEQHFINNFSFAARGVISIIINVITARLGNLEANSTLMVSTFLDPIFKTALVSENTADRAKTSTTNFLTNLIVKDLVVKQRNVQLEASVFNTEVNASSTV</sequence>
<dbReference type="AlphaFoldDB" id="A0A8K0CIX8"/>
<keyword evidence="2" id="KW-1185">Reference proteome</keyword>
<gene>
    <name evidence="1" type="ORF">ILUMI_17970</name>
</gene>
<organism evidence="1 2">
    <name type="scientific">Ignelater luminosus</name>
    <name type="common">Cucubano</name>
    <name type="synonym">Pyrophorus luminosus</name>
    <dbReference type="NCBI Taxonomy" id="2038154"/>
    <lineage>
        <taxon>Eukaryota</taxon>
        <taxon>Metazoa</taxon>
        <taxon>Ecdysozoa</taxon>
        <taxon>Arthropoda</taxon>
        <taxon>Hexapoda</taxon>
        <taxon>Insecta</taxon>
        <taxon>Pterygota</taxon>
        <taxon>Neoptera</taxon>
        <taxon>Endopterygota</taxon>
        <taxon>Coleoptera</taxon>
        <taxon>Polyphaga</taxon>
        <taxon>Elateriformia</taxon>
        <taxon>Elateroidea</taxon>
        <taxon>Elateridae</taxon>
        <taxon>Agrypninae</taxon>
        <taxon>Pyrophorini</taxon>
        <taxon>Ignelater</taxon>
    </lineage>
</organism>
<dbReference type="InterPro" id="IPR005312">
    <property type="entry name" value="DUF1759"/>
</dbReference>
<dbReference type="EMBL" id="VTPC01079040">
    <property type="protein sequence ID" value="KAF2888203.1"/>
    <property type="molecule type" value="Genomic_DNA"/>
</dbReference>
<reference evidence="1" key="1">
    <citation type="submission" date="2019-08" db="EMBL/GenBank/DDBJ databases">
        <title>The genome of the North American firefly Photinus pyralis.</title>
        <authorList>
            <consortium name="Photinus pyralis genome working group"/>
            <person name="Fallon T.R."/>
            <person name="Sander Lower S.E."/>
            <person name="Weng J.-K."/>
        </authorList>
    </citation>
    <scope>NUCLEOTIDE SEQUENCE</scope>
    <source>
        <strain evidence="1">TRF0915ILg1</strain>
        <tissue evidence="1">Whole body</tissue>
    </source>
</reference>
<dbReference type="OrthoDB" id="7444419at2759"/>
<accession>A0A8K0CIX8</accession>
<evidence type="ECO:0000313" key="2">
    <source>
        <dbReference type="Proteomes" id="UP000801492"/>
    </source>
</evidence>
<dbReference type="Pfam" id="PF03564">
    <property type="entry name" value="DUF1759"/>
    <property type="match status" value="1"/>
</dbReference>